<proteinExistence type="predicted"/>
<dbReference type="EMBL" id="KY322437">
    <property type="protein sequence ID" value="AUF82346.1"/>
    <property type="molecule type" value="Genomic_DNA"/>
</dbReference>
<dbReference type="GO" id="GO:0046782">
    <property type="term" value="P:regulation of viral transcription"/>
    <property type="evidence" value="ECO:0007669"/>
    <property type="project" value="InterPro"/>
</dbReference>
<evidence type="ECO:0000313" key="2">
    <source>
        <dbReference type="EMBL" id="AUF82346.1"/>
    </source>
</evidence>
<name>A0A2P0VN57_9VIRU</name>
<dbReference type="Proteomes" id="UP000244773">
    <property type="component" value="Segment"/>
</dbReference>
<accession>A0A2P0VN57</accession>
<organism evidence="2">
    <name type="scientific">Tetraselmis virus 1</name>
    <dbReference type="NCBI Taxonomy" id="2060617"/>
    <lineage>
        <taxon>Viruses</taxon>
        <taxon>Varidnaviria</taxon>
        <taxon>Bamfordvirae</taxon>
        <taxon>Nucleocytoviricota</taxon>
        <taxon>Megaviricetes</taxon>
        <taxon>Imitervirales</taxon>
        <taxon>Allomimiviridae</taxon>
        <taxon>Oceanusvirus</taxon>
        <taxon>Oceanusvirus kaneohense</taxon>
    </lineage>
</organism>
<evidence type="ECO:0000256" key="1">
    <source>
        <dbReference type="ARBA" id="ARBA00023163"/>
    </source>
</evidence>
<sequence length="392" mass="44885">MSLFANVPSRRNSQPVKKTLDKEHARIAPTFEEQNDEIDYYGKTAHILFHYYDSVENGSQALDVPPPPAPVPIPANKISTGRKQLSIMDFINDNGPETSLQEPIPIPDKTGTTPPSIAGSPMTSGMSPPPPIFSSKYSKMSRVELLDSFLKTVDDGYVPEADKASDTRYMRKSLADTACPHCGSENRLLIPNEGFLHCESCDNIEYVTLDSERPSYRDPPRELSYFCYKRANHLGEWISQTQGREYTNIPDTVYDAIMVELKKQKITNVATLTPKKLKEVMKKLSLNKYYEHIPHILNHISGTPLARIPPALEAQLRRMFAQIQVPFMKHAPPNRRNFLSYSFVLHKFLQLLGHDELLEHFPLLKSRNKLFEQDRVWKDICKELNWEFIRTI</sequence>
<keyword evidence="1" id="KW-0804">Transcription</keyword>
<protein>
    <submittedName>
        <fullName evidence="2">Putative late transcription factor VLTF3-like protein</fullName>
    </submittedName>
</protein>
<evidence type="ECO:0000313" key="3">
    <source>
        <dbReference type="Proteomes" id="UP000244773"/>
    </source>
</evidence>
<dbReference type="Pfam" id="PF04947">
    <property type="entry name" value="Pox_VLTF3"/>
    <property type="match status" value="1"/>
</dbReference>
<dbReference type="InterPro" id="IPR007031">
    <property type="entry name" value="Poxvirus_VLTF3"/>
</dbReference>
<reference evidence="2" key="1">
    <citation type="journal article" date="2018" name="Virology">
        <title>A giant virus infecting green algae encodes key fermentation genes.</title>
        <authorList>
            <person name="Schvarcz C.R."/>
            <person name="Steward G.F."/>
        </authorList>
    </citation>
    <scope>NUCLEOTIDE SEQUENCE [LARGE SCALE GENOMIC DNA]</scope>
</reference>
<keyword evidence="3" id="KW-1185">Reference proteome</keyword>
<gene>
    <name evidence="2" type="ORF">TetV_254</name>
</gene>